<dbReference type="AlphaFoldDB" id="A0A415HFX6"/>
<proteinExistence type="predicted"/>
<sequence length="346" mass="40794">MDRSLIIFFQAPADLPYVLKLYEENVGKRLIHIYVINVENNYKFITKLNLKVDSITFIPYLNYSVKRIFSCIKAFIQIRGIYKKYFLKIHNADIYFFSIITDWMTSFFVVNLTKDITNIVLYADHYDHIELRKKVKKLTFKQWVNSTLALFISTIPYDYHYEREENIYSFPYQLYNIKKTVAQSINNFGRYSFNIDCVMNGKYNILFLVNPWGYEGLQIADRECTEVMQLIKKLQSLGANIIIKGHPRMGLNQRVRDIADFVIPEYIPSQFINVNNINLVIGVETTGLFHYIDYSDIPVFSIVKLLNSVGHRHVNRIVTFLDTHTNGRMKYFESVDHLISFVKTNK</sequence>
<protein>
    <recommendedName>
        <fullName evidence="3">Glycosyltransferase family 52</fullName>
    </recommendedName>
</protein>
<reference evidence="1 2" key="1">
    <citation type="submission" date="2018-08" db="EMBL/GenBank/DDBJ databases">
        <title>A genome reference for cultivated species of the human gut microbiota.</title>
        <authorList>
            <person name="Zou Y."/>
            <person name="Xue W."/>
            <person name="Luo G."/>
        </authorList>
    </citation>
    <scope>NUCLEOTIDE SEQUENCE [LARGE SCALE GENOMIC DNA]</scope>
    <source>
        <strain evidence="1 2">AF39-6AC</strain>
    </source>
</reference>
<evidence type="ECO:0000313" key="1">
    <source>
        <dbReference type="EMBL" id="RHK91522.1"/>
    </source>
</evidence>
<accession>A0A415HFX6</accession>
<dbReference type="EMBL" id="QROC01000033">
    <property type="protein sequence ID" value="RHK91522.1"/>
    <property type="molecule type" value="Genomic_DNA"/>
</dbReference>
<dbReference type="RefSeq" id="WP_118408476.1">
    <property type="nucleotide sequence ID" value="NZ_QROC01000033.1"/>
</dbReference>
<dbReference type="Proteomes" id="UP000284417">
    <property type="component" value="Unassembled WGS sequence"/>
</dbReference>
<name>A0A415HFX6_9BACE</name>
<gene>
    <name evidence="1" type="ORF">DW042_19890</name>
</gene>
<evidence type="ECO:0000313" key="2">
    <source>
        <dbReference type="Proteomes" id="UP000284417"/>
    </source>
</evidence>
<comment type="caution">
    <text evidence="1">The sequence shown here is derived from an EMBL/GenBank/DDBJ whole genome shotgun (WGS) entry which is preliminary data.</text>
</comment>
<evidence type="ECO:0008006" key="3">
    <source>
        <dbReference type="Google" id="ProtNLM"/>
    </source>
</evidence>
<organism evidence="1 2">
    <name type="scientific">Bacteroides xylanisolvens</name>
    <dbReference type="NCBI Taxonomy" id="371601"/>
    <lineage>
        <taxon>Bacteria</taxon>
        <taxon>Pseudomonadati</taxon>
        <taxon>Bacteroidota</taxon>
        <taxon>Bacteroidia</taxon>
        <taxon>Bacteroidales</taxon>
        <taxon>Bacteroidaceae</taxon>
        <taxon>Bacteroides</taxon>
    </lineage>
</organism>